<dbReference type="Gene3D" id="1.25.40.10">
    <property type="entry name" value="Tetratricopeptide repeat domain"/>
    <property type="match status" value="7"/>
</dbReference>
<dbReference type="InterPro" id="IPR046960">
    <property type="entry name" value="PPR_At4g14850-like_plant"/>
</dbReference>
<dbReference type="InterPro" id="IPR046848">
    <property type="entry name" value="E_motif"/>
</dbReference>
<organism evidence="3 4">
    <name type="scientific">Dioscorea cayennensis subsp. rotundata</name>
    <name type="common">White Guinea yam</name>
    <name type="synonym">Dioscorea rotundata</name>
    <dbReference type="NCBI Taxonomy" id="55577"/>
    <lineage>
        <taxon>Eukaryota</taxon>
        <taxon>Viridiplantae</taxon>
        <taxon>Streptophyta</taxon>
        <taxon>Embryophyta</taxon>
        <taxon>Tracheophyta</taxon>
        <taxon>Spermatophyta</taxon>
        <taxon>Magnoliopsida</taxon>
        <taxon>Liliopsida</taxon>
        <taxon>Dioscoreales</taxon>
        <taxon>Dioscoreaceae</taxon>
        <taxon>Dioscorea</taxon>
    </lineage>
</organism>
<dbReference type="FunFam" id="1.25.40.10:FF:000090">
    <property type="entry name" value="Pentatricopeptide repeat-containing protein, chloroplastic"/>
    <property type="match status" value="1"/>
</dbReference>
<dbReference type="FunFam" id="1.25.40.10:FF:000381">
    <property type="entry name" value="Pentatricopeptide repeat-containing protein"/>
    <property type="match status" value="2"/>
</dbReference>
<dbReference type="GeneID" id="120253055"/>
<dbReference type="FunFam" id="1.25.40.10:FF:000425">
    <property type="entry name" value="Pentatricopeptide repeat-containing protein At3g26540"/>
    <property type="match status" value="2"/>
</dbReference>
<feature type="repeat" description="PPR" evidence="2">
    <location>
        <begin position="222"/>
        <end position="256"/>
    </location>
</feature>
<keyword evidence="1" id="KW-0677">Repeat</keyword>
<dbReference type="PROSITE" id="PS51375">
    <property type="entry name" value="PPR"/>
    <property type="match status" value="7"/>
</dbReference>
<dbReference type="Pfam" id="PF13041">
    <property type="entry name" value="PPR_2"/>
    <property type="match status" value="4"/>
</dbReference>
<reference evidence="4" key="1">
    <citation type="submission" date="2025-08" db="UniProtKB">
        <authorList>
            <consortium name="RefSeq"/>
        </authorList>
    </citation>
    <scope>IDENTIFICATION</scope>
</reference>
<keyword evidence="3" id="KW-1185">Reference proteome</keyword>
<dbReference type="FunFam" id="1.25.40.10:FF:000073">
    <property type="entry name" value="Pentatricopeptide repeat-containing protein chloroplastic"/>
    <property type="match status" value="1"/>
</dbReference>
<dbReference type="PANTHER" id="PTHR47926">
    <property type="entry name" value="PENTATRICOPEPTIDE REPEAT-CONTAINING PROTEIN"/>
    <property type="match status" value="1"/>
</dbReference>
<accession>A0AB40AR64</accession>
<dbReference type="RefSeq" id="XP_039117244.1">
    <property type="nucleotide sequence ID" value="XM_039261310.1"/>
</dbReference>
<feature type="repeat" description="PPR" evidence="2">
    <location>
        <begin position="529"/>
        <end position="564"/>
    </location>
</feature>
<evidence type="ECO:0000313" key="3">
    <source>
        <dbReference type="Proteomes" id="UP001515500"/>
    </source>
</evidence>
<proteinExistence type="predicted"/>
<feature type="repeat" description="PPR" evidence="2">
    <location>
        <begin position="117"/>
        <end position="151"/>
    </location>
</feature>
<sequence>MHRYFPEFSASASHLKLRRPPPSPLEKLLAEKRRPCGRFYSSRSPPFLDGQLDAYGDLLSLFIGSSSPSHSQSLHVHLFKKGFAEDVFLSNNLINSYARTSHMADAHRVFDEIPEKNVVSWTCLIAGYTQNGFAYESCRLFRSMLFSGFAPTHFTFGSVLRACMELGPECMALGKQIHGLIMKMLYGVDTVVCNALISMYGGCCLDSTRYARLVFDGALVKNSISWNSIISVHSQRGDVVPVFQLFSEMQMCDLRPNEYTFGSLITATYSSCSSCLVEQMLARVCKSGFLSDLYVGSALVSALARTGLLDEARKFLRQMNERNAVTMNGLMVGLVRQGRGEEAVDVFRETYDYLVLNCDSYVVLLSAIAEFSTPEEGWRRGREVHGLVTRTGLINSKVAIGNGLVNMYAKCGANEEACNVFQNMSMRDQISWNSMIAGHDQNNCFEEAMDTFRDMISSGVMPTNYATISMLSSCASLRHFSAGSQVHCAGIKLGLDFDVSVSNSLLNLYGECGDISDCWKVFRSMPSYDQVSWNCMIGVLADSEKSASESIEVFLNMMRSGWRPNRVTFVNLFAALTPLSVSSLGREVHALALKYGVSDYTAVENALIYCYAKSGEMDDCERIFHNMSSRRDGVSWNSMVAGYIHNGLMAKVMDFVWLMVHNGQKMDCFTVATVLSACASAVTLKHGMELHAFSIRFLSETDVVLDSALVDMYSKCGRIDYASTVFRSMPLKNEFSWNSMISGYAQHGHGEKALELFREMQSGNQRPDHVTFVGVLSACSHAGLVEQGLDCFESMTNKYELVPRMEHYSCIADLLGRAGKLDKLEEFIKSMPVSPNILIWRTVLVACSRSKDGAKTDLWKQASKMLLELEPQNPVNYVLTSHMYASKGRWEEMAETRTALSGKLVRKEAGCSWVT</sequence>
<dbReference type="PANTHER" id="PTHR47926:SF390">
    <property type="entry name" value="TETRATRICOPEPTIDE REPEAT-LIKE SUPERFAMILY PROTEIN"/>
    <property type="match status" value="1"/>
</dbReference>
<protein>
    <submittedName>
        <fullName evidence="4">Pentatricopeptide repeat-containing protein At5g09950</fullName>
    </submittedName>
</protein>
<dbReference type="Proteomes" id="UP001515500">
    <property type="component" value="Chromosome 26"/>
</dbReference>
<feature type="repeat" description="PPR" evidence="2">
    <location>
        <begin position="632"/>
        <end position="666"/>
    </location>
</feature>
<gene>
    <name evidence="4" type="primary">LOC120253055</name>
</gene>
<dbReference type="InterPro" id="IPR002885">
    <property type="entry name" value="PPR_rpt"/>
</dbReference>
<dbReference type="AlphaFoldDB" id="A0AB40AR64"/>
<dbReference type="Pfam" id="PF20431">
    <property type="entry name" value="E_motif"/>
    <property type="match status" value="1"/>
</dbReference>
<evidence type="ECO:0000256" key="2">
    <source>
        <dbReference type="PROSITE-ProRule" id="PRU00708"/>
    </source>
</evidence>
<dbReference type="GO" id="GO:0003729">
    <property type="term" value="F:mRNA binding"/>
    <property type="evidence" value="ECO:0007669"/>
    <property type="project" value="UniProtKB-ARBA"/>
</dbReference>
<dbReference type="InterPro" id="IPR011990">
    <property type="entry name" value="TPR-like_helical_dom_sf"/>
</dbReference>
<dbReference type="NCBIfam" id="TIGR00756">
    <property type="entry name" value="PPR"/>
    <property type="match status" value="5"/>
</dbReference>
<evidence type="ECO:0000256" key="1">
    <source>
        <dbReference type="ARBA" id="ARBA00022737"/>
    </source>
</evidence>
<feature type="repeat" description="PPR" evidence="2">
    <location>
        <begin position="733"/>
        <end position="767"/>
    </location>
</feature>
<dbReference type="Pfam" id="PF01535">
    <property type="entry name" value="PPR"/>
    <property type="match status" value="7"/>
</dbReference>
<feature type="repeat" description="PPR" evidence="2">
    <location>
        <begin position="292"/>
        <end position="326"/>
    </location>
</feature>
<feature type="repeat" description="PPR" evidence="2">
    <location>
        <begin position="428"/>
        <end position="462"/>
    </location>
</feature>
<name>A0AB40AR64_DIOCR</name>
<evidence type="ECO:0000313" key="4">
    <source>
        <dbReference type="RefSeq" id="XP_039117244.1"/>
    </source>
</evidence>
<dbReference type="GO" id="GO:0009451">
    <property type="term" value="P:RNA modification"/>
    <property type="evidence" value="ECO:0007669"/>
    <property type="project" value="InterPro"/>
</dbReference>